<feature type="region of interest" description="Disordered" evidence="1">
    <location>
        <begin position="400"/>
        <end position="428"/>
    </location>
</feature>
<proteinExistence type="predicted"/>
<organism evidence="3">
    <name type="scientific">Prasinoderma singulare</name>
    <dbReference type="NCBI Taxonomy" id="676789"/>
    <lineage>
        <taxon>Eukaryota</taxon>
        <taxon>Viridiplantae</taxon>
        <taxon>Prasinodermophyta</taxon>
        <taxon>Prasinodermophyceae</taxon>
        <taxon>Prasinodermales</taxon>
        <taxon>Prasinodermaceae</taxon>
        <taxon>Prasinoderma</taxon>
    </lineage>
</organism>
<dbReference type="AlphaFoldDB" id="A0A7S3BA71"/>
<protein>
    <submittedName>
        <fullName evidence="3">Uncharacterized protein</fullName>
    </submittedName>
</protein>
<evidence type="ECO:0000313" key="3">
    <source>
        <dbReference type="EMBL" id="CAE0129556.1"/>
    </source>
</evidence>
<accession>A0A7S3BA71</accession>
<evidence type="ECO:0000313" key="2">
    <source>
        <dbReference type="EMBL" id="CAE0129552.1"/>
    </source>
</evidence>
<sequence>MGSNFDVFFSVNGLSVRCCSSPWNYATRVVVQTSVQPLVKAARRKFRDFPSKADMTEAQKRQIKAHMKAHVKTACDAKMREIEEDYDEAKFGPRPAKGGKMRMMQGGEKYEAYLEAQRARQQVGNMSATAVEARRGSQQVANMRAWVVEAKRARQRARRCVGNMSAEKVEAKRARDNRRNRELILLKLEKTTAAMEAAAAVLKAGNRVGAAAWVDAHRHEVTSKFQAAKEELETGIATPQIEEAVCRAMAAWTAHKEVWGVEEQGRQLGIRVNACYSGKANDPKALDTETYRPFKELHEKVDLVVFKAIVTWNGFIANAVEEELQRRLMADERADRTFQLTERGYRPGAGAGRVRKSHLETDFLIPYMKAGLTEEKALLMIKMIRYTLPGQGVALGMAGPELSGAGGSGGASADSPRPSKRLKRTTALDELAAELNE</sequence>
<gene>
    <name evidence="2" type="ORF">PSIN1315_LOCUS2594</name>
    <name evidence="3" type="ORF">PSIN1315_LOCUS2596</name>
</gene>
<dbReference type="EMBL" id="HBHY01003932">
    <property type="protein sequence ID" value="CAE0129556.1"/>
    <property type="molecule type" value="Transcribed_RNA"/>
</dbReference>
<dbReference type="EMBL" id="HBHY01003930">
    <property type="protein sequence ID" value="CAE0129552.1"/>
    <property type="molecule type" value="Transcribed_RNA"/>
</dbReference>
<evidence type="ECO:0000256" key="1">
    <source>
        <dbReference type="SAM" id="MobiDB-lite"/>
    </source>
</evidence>
<reference evidence="3" key="1">
    <citation type="submission" date="2021-01" db="EMBL/GenBank/DDBJ databases">
        <authorList>
            <person name="Corre E."/>
            <person name="Pelletier E."/>
            <person name="Niang G."/>
            <person name="Scheremetjew M."/>
            <person name="Finn R."/>
            <person name="Kale V."/>
            <person name="Holt S."/>
            <person name="Cochrane G."/>
            <person name="Meng A."/>
            <person name="Brown T."/>
            <person name="Cohen L."/>
        </authorList>
    </citation>
    <scope>NUCLEOTIDE SEQUENCE</scope>
    <source>
        <strain evidence="3">RCC927</strain>
    </source>
</reference>
<name>A0A7S3BA71_9VIRI</name>